<dbReference type="Proteomes" id="UP001056120">
    <property type="component" value="Linkage Group LG10"/>
</dbReference>
<keyword evidence="2" id="KW-1185">Reference proteome</keyword>
<reference evidence="1 2" key="2">
    <citation type="journal article" date="2022" name="Mol. Ecol. Resour.">
        <title>The genomes of chicory, endive, great burdock and yacon provide insights into Asteraceae paleo-polyploidization history and plant inulin production.</title>
        <authorList>
            <person name="Fan W."/>
            <person name="Wang S."/>
            <person name="Wang H."/>
            <person name="Wang A."/>
            <person name="Jiang F."/>
            <person name="Liu H."/>
            <person name="Zhao H."/>
            <person name="Xu D."/>
            <person name="Zhang Y."/>
        </authorList>
    </citation>
    <scope>NUCLEOTIDE SEQUENCE [LARGE SCALE GENOMIC DNA]</scope>
    <source>
        <strain evidence="2">cv. Yunnan</strain>
        <tissue evidence="1">Leaves</tissue>
    </source>
</reference>
<protein>
    <submittedName>
        <fullName evidence="1">Uncharacterized protein</fullName>
    </submittedName>
</protein>
<accession>A0ACB9I0F3</accession>
<comment type="caution">
    <text evidence="1">The sequence shown here is derived from an EMBL/GenBank/DDBJ whole genome shotgun (WGS) entry which is preliminary data.</text>
</comment>
<evidence type="ECO:0000313" key="2">
    <source>
        <dbReference type="Proteomes" id="UP001056120"/>
    </source>
</evidence>
<gene>
    <name evidence="1" type="ORF">L1987_29639</name>
</gene>
<proteinExistence type="predicted"/>
<evidence type="ECO:0000313" key="1">
    <source>
        <dbReference type="EMBL" id="KAI3801532.1"/>
    </source>
</evidence>
<reference evidence="2" key="1">
    <citation type="journal article" date="2022" name="Mol. Ecol. Resour.">
        <title>The genomes of chicory, endive, great burdock and yacon provide insights into Asteraceae palaeo-polyploidization history and plant inulin production.</title>
        <authorList>
            <person name="Fan W."/>
            <person name="Wang S."/>
            <person name="Wang H."/>
            <person name="Wang A."/>
            <person name="Jiang F."/>
            <person name="Liu H."/>
            <person name="Zhao H."/>
            <person name="Xu D."/>
            <person name="Zhang Y."/>
        </authorList>
    </citation>
    <scope>NUCLEOTIDE SEQUENCE [LARGE SCALE GENOMIC DNA]</scope>
    <source>
        <strain evidence="2">cv. Yunnan</strain>
    </source>
</reference>
<sequence>MLCAAGEGVEVSVSYYEKEMVRSCHQLMEEYLVDTCPSADHKVRKQWSSDEPPPSPDGYLEILSSCRACKAFCFSFRKLFGLA</sequence>
<name>A0ACB9I0F3_9ASTR</name>
<dbReference type="EMBL" id="CM042027">
    <property type="protein sequence ID" value="KAI3801532.1"/>
    <property type="molecule type" value="Genomic_DNA"/>
</dbReference>
<organism evidence="1 2">
    <name type="scientific">Smallanthus sonchifolius</name>
    <dbReference type="NCBI Taxonomy" id="185202"/>
    <lineage>
        <taxon>Eukaryota</taxon>
        <taxon>Viridiplantae</taxon>
        <taxon>Streptophyta</taxon>
        <taxon>Embryophyta</taxon>
        <taxon>Tracheophyta</taxon>
        <taxon>Spermatophyta</taxon>
        <taxon>Magnoliopsida</taxon>
        <taxon>eudicotyledons</taxon>
        <taxon>Gunneridae</taxon>
        <taxon>Pentapetalae</taxon>
        <taxon>asterids</taxon>
        <taxon>campanulids</taxon>
        <taxon>Asterales</taxon>
        <taxon>Asteraceae</taxon>
        <taxon>Asteroideae</taxon>
        <taxon>Heliantheae alliance</taxon>
        <taxon>Millerieae</taxon>
        <taxon>Smallanthus</taxon>
    </lineage>
</organism>